<dbReference type="OMA" id="TMSRYSL"/>
<proteinExistence type="predicted"/>
<dbReference type="RefSeq" id="XP_044283279.1">
    <property type="nucleotide sequence ID" value="XM_044427344.1"/>
</dbReference>
<gene>
    <name evidence="2" type="primary">TMEM164</name>
</gene>
<feature type="transmembrane region" description="Helical" evidence="1">
    <location>
        <begin position="109"/>
        <end position="129"/>
    </location>
</feature>
<dbReference type="Proteomes" id="UP000694545">
    <property type="component" value="Unplaced"/>
</dbReference>
<evidence type="ECO:0000313" key="3">
    <source>
        <dbReference type="Proteomes" id="UP000694545"/>
    </source>
</evidence>
<dbReference type="AlphaFoldDB" id="A0A8D2KZI7"/>
<dbReference type="InterPro" id="IPR026508">
    <property type="entry name" value="TMEM164"/>
</dbReference>
<dbReference type="OrthoDB" id="17328at2759"/>
<feature type="transmembrane region" description="Helical" evidence="1">
    <location>
        <begin position="224"/>
        <end position="244"/>
    </location>
</feature>
<dbReference type="PANTHER" id="PTHR20948">
    <property type="entry name" value="TRANSMEMBRANE PROTEIN 164"/>
    <property type="match status" value="1"/>
</dbReference>
<evidence type="ECO:0000313" key="2">
    <source>
        <dbReference type="Ensembl" id="ENSVKKP00000014646.1"/>
    </source>
</evidence>
<name>A0A8D2KZI7_VARKO</name>
<dbReference type="PANTHER" id="PTHR20948:SF2">
    <property type="entry name" value="TRANSMEMBRANE PROTEIN 164"/>
    <property type="match status" value="1"/>
</dbReference>
<dbReference type="Pfam" id="PF14808">
    <property type="entry name" value="TMEM164"/>
    <property type="match status" value="1"/>
</dbReference>
<dbReference type="RefSeq" id="XP_044283278.1">
    <property type="nucleotide sequence ID" value="XM_044427343.1"/>
</dbReference>
<keyword evidence="1" id="KW-0812">Transmembrane</keyword>
<keyword evidence="1" id="KW-0472">Membrane</keyword>
<reference evidence="2" key="1">
    <citation type="submission" date="2025-08" db="UniProtKB">
        <authorList>
            <consortium name="Ensembl"/>
        </authorList>
    </citation>
    <scope>IDENTIFICATION</scope>
</reference>
<dbReference type="GeneID" id="123022000"/>
<evidence type="ECO:0000256" key="1">
    <source>
        <dbReference type="SAM" id="Phobius"/>
    </source>
</evidence>
<sequence>MFRHPDSRVALISPGLHSLQDGEGQGLAMDRYSFANLLDWMYGGVDPSFEGNGGPECAAFLPWHQRLLESVVFLCVGILEIVVSLQKIRQTHCKEAGDLLARSRIREESLGKNLLLVSFCLVFGLEVGFKFASRTVIYLLNPCHVVTVMQIFLLACPPCHFSMILFRLQMHMLNGALLALLFPVVNTRLLPFELEVYYIQHVMLYIVPIYLLRKGGIYTPEPSFNFWWALLSTGLMFVYHYSFLQILGLATQVNLNNMLCPAISDPFYGPWYRIWASGHQTLMTMVHGKLITAIFYHTVPVFKFCVDWFPLPAKKIS</sequence>
<dbReference type="CTD" id="84187"/>
<organism evidence="2 3">
    <name type="scientific">Varanus komodoensis</name>
    <name type="common">Komodo dragon</name>
    <dbReference type="NCBI Taxonomy" id="61221"/>
    <lineage>
        <taxon>Eukaryota</taxon>
        <taxon>Metazoa</taxon>
        <taxon>Chordata</taxon>
        <taxon>Craniata</taxon>
        <taxon>Vertebrata</taxon>
        <taxon>Euteleostomi</taxon>
        <taxon>Lepidosauria</taxon>
        <taxon>Squamata</taxon>
        <taxon>Bifurcata</taxon>
        <taxon>Unidentata</taxon>
        <taxon>Episquamata</taxon>
        <taxon>Toxicofera</taxon>
        <taxon>Anguimorpha</taxon>
        <taxon>Paleoanguimorpha</taxon>
        <taxon>Varanoidea</taxon>
        <taxon>Varanidae</taxon>
        <taxon>Varanus</taxon>
    </lineage>
</organism>
<reference evidence="2" key="2">
    <citation type="submission" date="2025-09" db="UniProtKB">
        <authorList>
            <consortium name="Ensembl"/>
        </authorList>
    </citation>
    <scope>IDENTIFICATION</scope>
</reference>
<dbReference type="KEGG" id="vko:123022000"/>
<protein>
    <submittedName>
        <fullName evidence="2">Transmembrane protein 164</fullName>
    </submittedName>
</protein>
<dbReference type="Ensembl" id="ENSVKKT00000015002.1">
    <property type="protein sequence ID" value="ENSVKKP00000014646.1"/>
    <property type="gene ID" value="ENSVKKG00000010072.1"/>
</dbReference>
<accession>A0A8D2KZI7</accession>
<keyword evidence="1" id="KW-1133">Transmembrane helix</keyword>
<keyword evidence="3" id="KW-1185">Reference proteome</keyword>
<feature type="transmembrane region" description="Helical" evidence="1">
    <location>
        <begin position="196"/>
        <end position="212"/>
    </location>
</feature>